<dbReference type="SMART" id="SM00448">
    <property type="entry name" value="REC"/>
    <property type="match status" value="1"/>
</dbReference>
<feature type="domain" description="Response regulatory" evidence="10">
    <location>
        <begin position="4"/>
        <end position="117"/>
    </location>
</feature>
<name>A0A1G8NAK0_9CLOT</name>
<dbReference type="Pfam" id="PF00072">
    <property type="entry name" value="Response_reg"/>
    <property type="match status" value="1"/>
</dbReference>
<dbReference type="RefSeq" id="WP_031576032.1">
    <property type="nucleotide sequence ID" value="NZ_DAMAXS010000001.1"/>
</dbReference>
<sequence length="227" mass="26674">MDKEILIVEDEKRLRDLLRDYLVKEGYHVDLASHGEEGLHMALEKDYDLILLDVMMPFMNGFDMLEELRKKKNTRVFYITAKTMDEDFVKAYEIGADDFIAKPFSPKILVMKIGNLFKRLEQEDPLQEELVFGRLTLHPGAQRVYVETSEIFLTKKEFELLLLFTQNKDLVLSREIILEKVWGFDYEGDLRAIDTSIKRLREKLQTAAAYVETVRGYGYRFRVSDDV</sequence>
<evidence type="ECO:0000259" key="10">
    <source>
        <dbReference type="PROSITE" id="PS50110"/>
    </source>
</evidence>
<dbReference type="SUPFAM" id="SSF52172">
    <property type="entry name" value="CheY-like"/>
    <property type="match status" value="1"/>
</dbReference>
<accession>A0A1G8NAK0</accession>
<proteinExistence type="predicted"/>
<comment type="function">
    <text evidence="7">May play the central regulatory role in sporulation. It may be an element of the effector pathway responsible for the activation of sporulation genes in response to nutritional stress. Spo0A may act in concert with spo0H (a sigma factor) to control the expression of some genes that are critical to the sporulation process.</text>
</comment>
<dbReference type="InterPro" id="IPR036388">
    <property type="entry name" value="WH-like_DNA-bd_sf"/>
</dbReference>
<dbReference type="AlphaFoldDB" id="A0A1G8NAK0"/>
<dbReference type="GO" id="GO:0005829">
    <property type="term" value="C:cytosol"/>
    <property type="evidence" value="ECO:0007669"/>
    <property type="project" value="TreeGrafter"/>
</dbReference>
<evidence type="ECO:0000256" key="2">
    <source>
        <dbReference type="ARBA" id="ARBA00022553"/>
    </source>
</evidence>
<dbReference type="GO" id="GO:0032993">
    <property type="term" value="C:protein-DNA complex"/>
    <property type="evidence" value="ECO:0007669"/>
    <property type="project" value="TreeGrafter"/>
</dbReference>
<dbReference type="InterPro" id="IPR039420">
    <property type="entry name" value="WalR-like"/>
</dbReference>
<dbReference type="GO" id="GO:0000156">
    <property type="term" value="F:phosphorelay response regulator activity"/>
    <property type="evidence" value="ECO:0007669"/>
    <property type="project" value="TreeGrafter"/>
</dbReference>
<dbReference type="Pfam" id="PF00486">
    <property type="entry name" value="Trans_reg_C"/>
    <property type="match status" value="1"/>
</dbReference>
<dbReference type="Gene3D" id="3.40.50.2300">
    <property type="match status" value="1"/>
</dbReference>
<gene>
    <name evidence="12" type="ORF">SAMN05421804_104144</name>
</gene>
<dbReference type="CDD" id="cd00383">
    <property type="entry name" value="trans_reg_C"/>
    <property type="match status" value="1"/>
</dbReference>
<dbReference type="EMBL" id="FNDZ01000004">
    <property type="protein sequence ID" value="SDI77145.1"/>
    <property type="molecule type" value="Genomic_DNA"/>
</dbReference>
<dbReference type="PANTHER" id="PTHR48111">
    <property type="entry name" value="REGULATOR OF RPOS"/>
    <property type="match status" value="1"/>
</dbReference>
<evidence type="ECO:0000313" key="12">
    <source>
        <dbReference type="EMBL" id="SDI77145.1"/>
    </source>
</evidence>
<dbReference type="FunFam" id="3.40.50.2300:FF:000001">
    <property type="entry name" value="DNA-binding response regulator PhoB"/>
    <property type="match status" value="1"/>
</dbReference>
<dbReference type="Gene3D" id="1.10.10.10">
    <property type="entry name" value="Winged helix-like DNA-binding domain superfamily/Winged helix DNA-binding domain"/>
    <property type="match status" value="1"/>
</dbReference>
<evidence type="ECO:0000256" key="4">
    <source>
        <dbReference type="ARBA" id="ARBA00023015"/>
    </source>
</evidence>
<feature type="DNA-binding region" description="OmpR/PhoB-type" evidence="9">
    <location>
        <begin position="127"/>
        <end position="223"/>
    </location>
</feature>
<evidence type="ECO:0000256" key="5">
    <source>
        <dbReference type="ARBA" id="ARBA00023125"/>
    </source>
</evidence>
<dbReference type="InterPro" id="IPR001867">
    <property type="entry name" value="OmpR/PhoB-type_DNA-bd"/>
</dbReference>
<dbReference type="GO" id="GO:0006355">
    <property type="term" value="P:regulation of DNA-templated transcription"/>
    <property type="evidence" value="ECO:0007669"/>
    <property type="project" value="InterPro"/>
</dbReference>
<dbReference type="PROSITE" id="PS51755">
    <property type="entry name" value="OMPR_PHOB"/>
    <property type="match status" value="1"/>
</dbReference>
<evidence type="ECO:0000256" key="9">
    <source>
        <dbReference type="PROSITE-ProRule" id="PRU01091"/>
    </source>
</evidence>
<evidence type="ECO:0000256" key="3">
    <source>
        <dbReference type="ARBA" id="ARBA00023012"/>
    </source>
</evidence>
<dbReference type="GO" id="GO:0000976">
    <property type="term" value="F:transcription cis-regulatory region binding"/>
    <property type="evidence" value="ECO:0007669"/>
    <property type="project" value="TreeGrafter"/>
</dbReference>
<feature type="modified residue" description="4-aspartylphosphate" evidence="8">
    <location>
        <position position="53"/>
    </location>
</feature>
<evidence type="ECO:0000313" key="13">
    <source>
        <dbReference type="Proteomes" id="UP000183255"/>
    </source>
</evidence>
<keyword evidence="4" id="KW-0805">Transcription regulation</keyword>
<keyword evidence="6" id="KW-0804">Transcription</keyword>
<dbReference type="PANTHER" id="PTHR48111:SF1">
    <property type="entry name" value="TWO-COMPONENT RESPONSE REGULATOR ORR33"/>
    <property type="match status" value="1"/>
</dbReference>
<evidence type="ECO:0000256" key="7">
    <source>
        <dbReference type="ARBA" id="ARBA00024867"/>
    </source>
</evidence>
<dbReference type="PROSITE" id="PS50110">
    <property type="entry name" value="RESPONSE_REGULATORY"/>
    <property type="match status" value="1"/>
</dbReference>
<evidence type="ECO:0000256" key="1">
    <source>
        <dbReference type="ARBA" id="ARBA00018672"/>
    </source>
</evidence>
<dbReference type="InterPro" id="IPR001789">
    <property type="entry name" value="Sig_transdc_resp-reg_receiver"/>
</dbReference>
<dbReference type="InterPro" id="IPR011006">
    <property type="entry name" value="CheY-like_superfamily"/>
</dbReference>
<organism evidence="12 13">
    <name type="scientific">Proteiniclasticum ruminis</name>
    <dbReference type="NCBI Taxonomy" id="398199"/>
    <lineage>
        <taxon>Bacteria</taxon>
        <taxon>Bacillati</taxon>
        <taxon>Bacillota</taxon>
        <taxon>Clostridia</taxon>
        <taxon>Eubacteriales</taxon>
        <taxon>Clostridiaceae</taxon>
        <taxon>Proteiniclasticum</taxon>
    </lineage>
</organism>
<dbReference type="Proteomes" id="UP000183255">
    <property type="component" value="Unassembled WGS sequence"/>
</dbReference>
<keyword evidence="3" id="KW-0902">Two-component regulatory system</keyword>
<keyword evidence="2 8" id="KW-0597">Phosphoprotein</keyword>
<feature type="domain" description="OmpR/PhoB-type" evidence="11">
    <location>
        <begin position="127"/>
        <end position="223"/>
    </location>
</feature>
<evidence type="ECO:0000256" key="6">
    <source>
        <dbReference type="ARBA" id="ARBA00023163"/>
    </source>
</evidence>
<evidence type="ECO:0000259" key="11">
    <source>
        <dbReference type="PROSITE" id="PS51755"/>
    </source>
</evidence>
<keyword evidence="5 9" id="KW-0238">DNA-binding</keyword>
<protein>
    <recommendedName>
        <fullName evidence="1">Stage 0 sporulation protein A homolog</fullName>
    </recommendedName>
</protein>
<reference evidence="12 13" key="1">
    <citation type="submission" date="2016-10" db="EMBL/GenBank/DDBJ databases">
        <authorList>
            <person name="de Groot N.N."/>
        </authorList>
    </citation>
    <scope>NUCLEOTIDE SEQUENCE [LARGE SCALE GENOMIC DNA]</scope>
    <source>
        <strain evidence="12 13">CGMCC 1.5058</strain>
    </source>
</reference>
<dbReference type="SMART" id="SM00862">
    <property type="entry name" value="Trans_reg_C"/>
    <property type="match status" value="1"/>
</dbReference>
<evidence type="ECO:0000256" key="8">
    <source>
        <dbReference type="PROSITE-ProRule" id="PRU00169"/>
    </source>
</evidence>
<dbReference type="CDD" id="cd17574">
    <property type="entry name" value="REC_OmpR"/>
    <property type="match status" value="1"/>
</dbReference>